<reference evidence="2" key="1">
    <citation type="journal article" date="2023" name="Mol. Phylogenet. Evol.">
        <title>Genome-scale phylogeny and comparative genomics of the fungal order Sordariales.</title>
        <authorList>
            <person name="Hensen N."/>
            <person name="Bonometti L."/>
            <person name="Westerberg I."/>
            <person name="Brannstrom I.O."/>
            <person name="Guillou S."/>
            <person name="Cros-Aarteil S."/>
            <person name="Calhoun S."/>
            <person name="Haridas S."/>
            <person name="Kuo A."/>
            <person name="Mondo S."/>
            <person name="Pangilinan J."/>
            <person name="Riley R."/>
            <person name="LaButti K."/>
            <person name="Andreopoulos B."/>
            <person name="Lipzen A."/>
            <person name="Chen C."/>
            <person name="Yan M."/>
            <person name="Daum C."/>
            <person name="Ng V."/>
            <person name="Clum A."/>
            <person name="Steindorff A."/>
            <person name="Ohm R.A."/>
            <person name="Martin F."/>
            <person name="Silar P."/>
            <person name="Natvig D.O."/>
            <person name="Lalanne C."/>
            <person name="Gautier V."/>
            <person name="Ament-Velasquez S.L."/>
            <person name="Kruys A."/>
            <person name="Hutchinson M.I."/>
            <person name="Powell A.J."/>
            <person name="Barry K."/>
            <person name="Miller A.N."/>
            <person name="Grigoriev I.V."/>
            <person name="Debuchy R."/>
            <person name="Gladieux P."/>
            <person name="Hiltunen Thoren M."/>
            <person name="Johannesson H."/>
        </authorList>
    </citation>
    <scope>NUCLEOTIDE SEQUENCE</scope>
    <source>
        <strain evidence="2">CBS 123565</strain>
    </source>
</reference>
<evidence type="ECO:0000313" key="3">
    <source>
        <dbReference type="Proteomes" id="UP001304895"/>
    </source>
</evidence>
<evidence type="ECO:0000256" key="1">
    <source>
        <dbReference type="SAM" id="MobiDB-lite"/>
    </source>
</evidence>
<organism evidence="2 3">
    <name type="scientific">Trichocladium antarcticum</name>
    <dbReference type="NCBI Taxonomy" id="1450529"/>
    <lineage>
        <taxon>Eukaryota</taxon>
        <taxon>Fungi</taxon>
        <taxon>Dikarya</taxon>
        <taxon>Ascomycota</taxon>
        <taxon>Pezizomycotina</taxon>
        <taxon>Sordariomycetes</taxon>
        <taxon>Sordariomycetidae</taxon>
        <taxon>Sordariales</taxon>
        <taxon>Chaetomiaceae</taxon>
        <taxon>Trichocladium</taxon>
    </lineage>
</organism>
<feature type="region of interest" description="Disordered" evidence="1">
    <location>
        <begin position="250"/>
        <end position="411"/>
    </location>
</feature>
<feature type="compositionally biased region" description="Low complexity" evidence="1">
    <location>
        <begin position="267"/>
        <end position="279"/>
    </location>
</feature>
<reference evidence="2" key="2">
    <citation type="submission" date="2023-05" db="EMBL/GenBank/DDBJ databases">
        <authorList>
            <consortium name="Lawrence Berkeley National Laboratory"/>
            <person name="Steindorff A."/>
            <person name="Hensen N."/>
            <person name="Bonometti L."/>
            <person name="Westerberg I."/>
            <person name="Brannstrom I.O."/>
            <person name="Guillou S."/>
            <person name="Cros-Aarteil S."/>
            <person name="Calhoun S."/>
            <person name="Haridas S."/>
            <person name="Kuo A."/>
            <person name="Mondo S."/>
            <person name="Pangilinan J."/>
            <person name="Riley R."/>
            <person name="Labutti K."/>
            <person name="Andreopoulos B."/>
            <person name="Lipzen A."/>
            <person name="Chen C."/>
            <person name="Yanf M."/>
            <person name="Daum C."/>
            <person name="Ng V."/>
            <person name="Clum A."/>
            <person name="Ohm R."/>
            <person name="Martin F."/>
            <person name="Silar P."/>
            <person name="Natvig D."/>
            <person name="Lalanne C."/>
            <person name="Gautier V."/>
            <person name="Ament-Velasquez S.L."/>
            <person name="Kruys A."/>
            <person name="Hutchinson M.I."/>
            <person name="Powell A.J."/>
            <person name="Barry K."/>
            <person name="Miller A.N."/>
            <person name="Grigoriev I.V."/>
            <person name="Debuchy R."/>
            <person name="Gladieux P."/>
            <person name="Thoren M.H."/>
            <person name="Johannesson H."/>
        </authorList>
    </citation>
    <scope>NUCLEOTIDE SEQUENCE</scope>
    <source>
        <strain evidence="2">CBS 123565</strain>
    </source>
</reference>
<dbReference type="AlphaFoldDB" id="A0AAN6URA8"/>
<protein>
    <submittedName>
        <fullName evidence="2">Uncharacterized protein</fullName>
    </submittedName>
</protein>
<comment type="caution">
    <text evidence="2">The sequence shown here is derived from an EMBL/GenBank/DDBJ whole genome shotgun (WGS) entry which is preliminary data.</text>
</comment>
<evidence type="ECO:0000313" key="2">
    <source>
        <dbReference type="EMBL" id="KAK4137747.1"/>
    </source>
</evidence>
<name>A0AAN6URA8_9PEZI</name>
<gene>
    <name evidence="2" type="ORF">BT67DRAFT_431960</name>
</gene>
<sequence length="544" mass="59554">MASPQTVHKIQDAAPSPPQSLPLFGYWHAQGHGRLSFNMAILHTYPIAPVILDGLQLQADLGIVPPPYLPTSNESPYGPHESPLPDCLHARLCEERFTTLEARMVDLYDYCKRPQCQCRRGTWYRTRSFLGSIKQRALSMKSRRKSQNTPSERGEEQGPPTSPAKELPDSPPRVQPAELWPSHGFIPELANSSWLPSPPRKNAHPALSTPQPRCFGHEYAGYRAAAKTVLSLQGSGHLQSRVDHISELPAQSPTYANTPSTPFPGVSSASQSSASTQGSYFTSTPQLSISSASTAPSTAPDPGKYGTPLFATDTSYSPVGYGQADDKARWPTQPTTAQGDGWDSPAPLAELPASVPESPSQLGHVTLPLSPYSAASQRQPAGRAASMDSLDNGPSSQRLPERIPSSVSRLPITGPRDPINLNRLRRTFAVMRLNPAWKGVSVESLSEYNDNHALLASLDEHENIRQGRIRDSVLPKLLFAYLAMSMSVEIQNTLPRPAHAFLHEEMTRFITSDGAYGLPECLLDVSTRFLYGRSSHHPDLDWPR</sequence>
<dbReference type="Proteomes" id="UP001304895">
    <property type="component" value="Unassembled WGS sequence"/>
</dbReference>
<proteinExistence type="predicted"/>
<feature type="region of interest" description="Disordered" evidence="1">
    <location>
        <begin position="136"/>
        <end position="179"/>
    </location>
</feature>
<dbReference type="EMBL" id="MU853402">
    <property type="protein sequence ID" value="KAK4137747.1"/>
    <property type="molecule type" value="Genomic_DNA"/>
</dbReference>
<feature type="compositionally biased region" description="Polar residues" evidence="1">
    <location>
        <begin position="280"/>
        <end position="289"/>
    </location>
</feature>
<feature type="compositionally biased region" description="Low complexity" evidence="1">
    <location>
        <begin position="290"/>
        <end position="300"/>
    </location>
</feature>
<accession>A0AAN6URA8</accession>
<feature type="compositionally biased region" description="Polar residues" evidence="1">
    <location>
        <begin position="250"/>
        <end position="260"/>
    </location>
</feature>
<keyword evidence="3" id="KW-1185">Reference proteome</keyword>